<dbReference type="AlphaFoldDB" id="A0A5B7HET1"/>
<feature type="region of interest" description="Disordered" evidence="1">
    <location>
        <begin position="1"/>
        <end position="63"/>
    </location>
</feature>
<accession>A0A5B7HET1</accession>
<evidence type="ECO:0000313" key="2">
    <source>
        <dbReference type="EMBL" id="MPC68279.1"/>
    </source>
</evidence>
<organism evidence="2 3">
    <name type="scientific">Portunus trituberculatus</name>
    <name type="common">Swimming crab</name>
    <name type="synonym">Neptunus trituberculatus</name>
    <dbReference type="NCBI Taxonomy" id="210409"/>
    <lineage>
        <taxon>Eukaryota</taxon>
        <taxon>Metazoa</taxon>
        <taxon>Ecdysozoa</taxon>
        <taxon>Arthropoda</taxon>
        <taxon>Crustacea</taxon>
        <taxon>Multicrustacea</taxon>
        <taxon>Malacostraca</taxon>
        <taxon>Eumalacostraca</taxon>
        <taxon>Eucarida</taxon>
        <taxon>Decapoda</taxon>
        <taxon>Pleocyemata</taxon>
        <taxon>Brachyura</taxon>
        <taxon>Eubrachyura</taxon>
        <taxon>Portunoidea</taxon>
        <taxon>Portunidae</taxon>
        <taxon>Portuninae</taxon>
        <taxon>Portunus</taxon>
    </lineage>
</organism>
<proteinExistence type="predicted"/>
<keyword evidence="3" id="KW-1185">Reference proteome</keyword>
<comment type="caution">
    <text evidence="2">The sequence shown here is derived from an EMBL/GenBank/DDBJ whole genome shotgun (WGS) entry which is preliminary data.</text>
</comment>
<dbReference type="Proteomes" id="UP000324222">
    <property type="component" value="Unassembled WGS sequence"/>
</dbReference>
<gene>
    <name evidence="2" type="ORF">E2C01_062477</name>
</gene>
<reference evidence="2 3" key="1">
    <citation type="submission" date="2019-05" db="EMBL/GenBank/DDBJ databases">
        <title>Another draft genome of Portunus trituberculatus and its Hox gene families provides insights of decapod evolution.</title>
        <authorList>
            <person name="Jeong J.-H."/>
            <person name="Song I."/>
            <person name="Kim S."/>
            <person name="Choi T."/>
            <person name="Kim D."/>
            <person name="Ryu S."/>
            <person name="Kim W."/>
        </authorList>
    </citation>
    <scope>NUCLEOTIDE SEQUENCE [LARGE SCALE GENOMIC DNA]</scope>
    <source>
        <tissue evidence="2">Muscle</tissue>
    </source>
</reference>
<name>A0A5B7HET1_PORTR</name>
<evidence type="ECO:0000256" key="1">
    <source>
        <dbReference type="SAM" id="MobiDB-lite"/>
    </source>
</evidence>
<sequence length="63" mass="6818">MCRVDGPQPFALPVDDVNYHHSYGAPDDEERSLKDGSKRIALPELNLSTPKSHGAAWSGPSKA</sequence>
<protein>
    <submittedName>
        <fullName evidence="2">Uncharacterized protein</fullName>
    </submittedName>
</protein>
<dbReference type="EMBL" id="VSRR010027594">
    <property type="protein sequence ID" value="MPC68279.1"/>
    <property type="molecule type" value="Genomic_DNA"/>
</dbReference>
<evidence type="ECO:0000313" key="3">
    <source>
        <dbReference type="Proteomes" id="UP000324222"/>
    </source>
</evidence>